<reference evidence="2 3" key="1">
    <citation type="journal article" date="2017" name="Nat. Commun.">
        <title>Genome assembly with in vitro proximity ligation data and whole-genome triplication in lettuce.</title>
        <authorList>
            <person name="Reyes-Chin-Wo S."/>
            <person name="Wang Z."/>
            <person name="Yang X."/>
            <person name="Kozik A."/>
            <person name="Arikit S."/>
            <person name="Song C."/>
            <person name="Xia L."/>
            <person name="Froenicke L."/>
            <person name="Lavelle D.O."/>
            <person name="Truco M.J."/>
            <person name="Xia R."/>
            <person name="Zhu S."/>
            <person name="Xu C."/>
            <person name="Xu H."/>
            <person name="Xu X."/>
            <person name="Cox K."/>
            <person name="Korf I."/>
            <person name="Meyers B.C."/>
            <person name="Michelmore R.W."/>
        </authorList>
    </citation>
    <scope>NUCLEOTIDE SEQUENCE [LARGE SCALE GENOMIC DNA]</scope>
    <source>
        <strain evidence="3">cv. Salinas</strain>
        <tissue evidence="2">Seedlings</tissue>
    </source>
</reference>
<proteinExistence type="predicted"/>
<evidence type="ECO:0000313" key="3">
    <source>
        <dbReference type="Proteomes" id="UP000235145"/>
    </source>
</evidence>
<evidence type="ECO:0000256" key="1">
    <source>
        <dbReference type="SAM" id="Coils"/>
    </source>
</evidence>
<accession>A0A9R1WCG4</accession>
<gene>
    <name evidence="2" type="ORF">LSAT_V11C200090080</name>
</gene>
<sequence length="86" mass="10059">MAIHEPSVEYWPTSDDKADNEQAQSNFCFVADVLEMEILQLKQDFQESTDKYNVLNEKLTDYLKQINSLETECNSPYFQSLVSDVW</sequence>
<dbReference type="Proteomes" id="UP000235145">
    <property type="component" value="Unassembled WGS sequence"/>
</dbReference>
<feature type="coiled-coil region" evidence="1">
    <location>
        <begin position="31"/>
        <end position="72"/>
    </location>
</feature>
<dbReference type="AlphaFoldDB" id="A0A9R1WCG4"/>
<comment type="caution">
    <text evidence="2">The sequence shown here is derived from an EMBL/GenBank/DDBJ whole genome shotgun (WGS) entry which is preliminary data.</text>
</comment>
<keyword evidence="3" id="KW-1185">Reference proteome</keyword>
<protein>
    <submittedName>
        <fullName evidence="2">Uncharacterized protein</fullName>
    </submittedName>
</protein>
<organism evidence="2 3">
    <name type="scientific">Lactuca sativa</name>
    <name type="common">Garden lettuce</name>
    <dbReference type="NCBI Taxonomy" id="4236"/>
    <lineage>
        <taxon>Eukaryota</taxon>
        <taxon>Viridiplantae</taxon>
        <taxon>Streptophyta</taxon>
        <taxon>Embryophyta</taxon>
        <taxon>Tracheophyta</taxon>
        <taxon>Spermatophyta</taxon>
        <taxon>Magnoliopsida</taxon>
        <taxon>eudicotyledons</taxon>
        <taxon>Gunneridae</taxon>
        <taxon>Pentapetalae</taxon>
        <taxon>asterids</taxon>
        <taxon>campanulids</taxon>
        <taxon>Asterales</taxon>
        <taxon>Asteraceae</taxon>
        <taxon>Cichorioideae</taxon>
        <taxon>Cichorieae</taxon>
        <taxon>Lactucinae</taxon>
        <taxon>Lactuca</taxon>
    </lineage>
</organism>
<keyword evidence="1" id="KW-0175">Coiled coil</keyword>
<evidence type="ECO:0000313" key="2">
    <source>
        <dbReference type="EMBL" id="KAJ0222620.1"/>
    </source>
</evidence>
<name>A0A9R1WCG4_LACSA</name>
<dbReference type="EMBL" id="NBSK02000002">
    <property type="protein sequence ID" value="KAJ0222620.1"/>
    <property type="molecule type" value="Genomic_DNA"/>
</dbReference>